<dbReference type="SUPFAM" id="SSF54427">
    <property type="entry name" value="NTF2-like"/>
    <property type="match status" value="1"/>
</dbReference>
<accession>A0ABU9D5L3</accession>
<dbReference type="PANTHER" id="PTHR41542:SF1">
    <property type="entry name" value="BLL5807 PROTEIN"/>
    <property type="match status" value="1"/>
</dbReference>
<feature type="transmembrane region" description="Helical" evidence="2">
    <location>
        <begin position="99"/>
        <end position="118"/>
    </location>
</feature>
<dbReference type="PANTHER" id="PTHR41542">
    <property type="entry name" value="BLL5807 PROTEIN"/>
    <property type="match status" value="1"/>
</dbReference>
<dbReference type="InterPro" id="IPR032710">
    <property type="entry name" value="NTF2-like_dom_sf"/>
</dbReference>
<protein>
    <submittedName>
        <fullName evidence="5">Tim44-like domain-containing protein</fullName>
    </submittedName>
</protein>
<comment type="caution">
    <text evidence="5">The sequence shown here is derived from an EMBL/GenBank/DDBJ whole genome shotgun (WGS) entry which is preliminary data.</text>
</comment>
<keyword evidence="2" id="KW-0812">Transmembrane</keyword>
<keyword evidence="2" id="KW-0472">Membrane</keyword>
<organism evidence="5 6">
    <name type="scientific">Thermithiobacillus plumbiphilus</name>
    <dbReference type="NCBI Taxonomy" id="1729899"/>
    <lineage>
        <taxon>Bacteria</taxon>
        <taxon>Pseudomonadati</taxon>
        <taxon>Pseudomonadota</taxon>
        <taxon>Acidithiobacillia</taxon>
        <taxon>Acidithiobacillales</taxon>
        <taxon>Thermithiobacillaceae</taxon>
        <taxon>Thermithiobacillus</taxon>
    </lineage>
</organism>
<name>A0ABU9D5L3_9PROT</name>
<feature type="region of interest" description="Disordered" evidence="1">
    <location>
        <begin position="28"/>
        <end position="65"/>
    </location>
</feature>
<evidence type="ECO:0000256" key="2">
    <source>
        <dbReference type="SAM" id="Phobius"/>
    </source>
</evidence>
<feature type="signal peptide" evidence="3">
    <location>
        <begin position="1"/>
        <end position="19"/>
    </location>
</feature>
<evidence type="ECO:0000256" key="3">
    <source>
        <dbReference type="SAM" id="SignalP"/>
    </source>
</evidence>
<dbReference type="InterPro" id="IPR007379">
    <property type="entry name" value="Tim44-like_dom"/>
</dbReference>
<gene>
    <name evidence="5" type="ORF">WOB96_02915</name>
</gene>
<feature type="compositionally biased region" description="Low complexity" evidence="1">
    <location>
        <begin position="52"/>
        <end position="65"/>
    </location>
</feature>
<sequence>MQKFWMFLGVLLMSFSLGAIDAEAKRMGGGRSMGMQRSIEAPSRPATPPSVAPGAPARAAPGMAPQAPRRGFGWGGALAGLAAGGLLGALLFGGGFDNINFFDIAVLLGIALVVFLIVRAMRRKHSPASQGQQGMAYAGMNNQPAYQPQQDVLEPAQAGAAYGGGVTGNQPAGFDEAEFLHGAKAAFNRLQADWDARDLNDLRRFTTPEMFGELSAQIQEQGDDRNVTEILSLDAQLLDLAEEGDRWVASVRYDGMIREQVGGNPERVMETWHLIRPKNAQGPTWFLAGIQQG</sequence>
<keyword evidence="6" id="KW-1185">Reference proteome</keyword>
<dbReference type="SMART" id="SM00978">
    <property type="entry name" value="Tim44"/>
    <property type="match status" value="1"/>
</dbReference>
<feature type="transmembrane region" description="Helical" evidence="2">
    <location>
        <begin position="72"/>
        <end position="92"/>
    </location>
</feature>
<dbReference type="EMBL" id="JBBPCO010000002">
    <property type="protein sequence ID" value="MEK8088709.1"/>
    <property type="molecule type" value="Genomic_DNA"/>
</dbReference>
<evidence type="ECO:0000259" key="4">
    <source>
        <dbReference type="SMART" id="SM00978"/>
    </source>
</evidence>
<dbReference type="Proteomes" id="UP001446205">
    <property type="component" value="Unassembled WGS sequence"/>
</dbReference>
<keyword evidence="3" id="KW-0732">Signal</keyword>
<dbReference type="Gene3D" id="3.10.450.240">
    <property type="match status" value="1"/>
</dbReference>
<keyword evidence="2" id="KW-1133">Transmembrane helix</keyword>
<evidence type="ECO:0000313" key="5">
    <source>
        <dbReference type="EMBL" id="MEK8088709.1"/>
    </source>
</evidence>
<dbReference type="Pfam" id="PF04280">
    <property type="entry name" value="Tim44"/>
    <property type="match status" value="1"/>
</dbReference>
<evidence type="ECO:0000256" key="1">
    <source>
        <dbReference type="SAM" id="MobiDB-lite"/>
    </source>
</evidence>
<evidence type="ECO:0000313" key="6">
    <source>
        <dbReference type="Proteomes" id="UP001446205"/>
    </source>
</evidence>
<reference evidence="5 6" key="1">
    <citation type="submission" date="2024-04" db="EMBL/GenBank/DDBJ databases">
        <authorList>
            <person name="Abashina T."/>
            <person name="Shaikin A."/>
        </authorList>
    </citation>
    <scope>NUCLEOTIDE SEQUENCE [LARGE SCALE GENOMIC DNA]</scope>
    <source>
        <strain evidence="5 6">AAFK</strain>
    </source>
</reference>
<feature type="domain" description="Tim44-like" evidence="4">
    <location>
        <begin position="160"/>
        <end position="292"/>
    </location>
</feature>
<proteinExistence type="predicted"/>
<feature type="chain" id="PRO_5046670120" evidence="3">
    <location>
        <begin position="20"/>
        <end position="293"/>
    </location>
</feature>
<dbReference type="RefSeq" id="WP_341369775.1">
    <property type="nucleotide sequence ID" value="NZ_JBBPCO010000002.1"/>
</dbReference>